<dbReference type="EMBL" id="CAJPDS010000024">
    <property type="protein sequence ID" value="CAF9919754.1"/>
    <property type="molecule type" value="Genomic_DNA"/>
</dbReference>
<gene>
    <name evidence="2" type="ORF">HETSPECPRED_004101</name>
</gene>
<feature type="region of interest" description="Disordered" evidence="1">
    <location>
        <begin position="418"/>
        <end position="466"/>
    </location>
</feature>
<sequence length="529" mass="58519">MVDNDHGVQHRRNLRRESLSDVAPGQLPRDQYGQTTLATDDQDEVLGHPTITVTRSSRDSHPLDEPPIDPEDRLFDSARQSPQTSTMDSSPSNEGRYITEEDSMPPTFREASPFLRSPNPFVASAAAPNTNASLGDLRAVLADTSQREAETIRAGQEARNRLHDASIEVQQAAERLDITRRVSRNTRRRIQEFENANRRFDARGQVESQGDDYVSPISAMFERYENSSTAQRGAAGPSATSSTSQTARSHSHPSRRDESRTDESSPSSRSSSMFSSAYLGPQNPRMSELAPSALVRERVRAASSSIAGLVRLEQENLIPSYGSSSNSRQAGVQTSSRRQPPVFGNLTNAVERPSSGALRHEPSSDNRSFPRRRRPRESRSGNMLEPPDDWEPRLYEYDPRLIEFNTWNPHSSDLEPSVGYANANPFGSRSSDNQGSSPFMPGPRAPDRSGISMLPGTHGQNIIAMRPPPKTKAEMTVEIECRICMEQPATVACLPCGKLDDCGFPGVAPLTMCRPLRDVQMVLRYSRAE</sequence>
<name>A0A8H3F9Z8_9LECA</name>
<reference evidence="2" key="1">
    <citation type="submission" date="2021-03" db="EMBL/GenBank/DDBJ databases">
        <authorList>
            <person name="Tagirdzhanova G."/>
        </authorList>
    </citation>
    <scope>NUCLEOTIDE SEQUENCE</scope>
</reference>
<feature type="compositionally biased region" description="Low complexity" evidence="1">
    <location>
        <begin position="234"/>
        <end position="248"/>
    </location>
</feature>
<organism evidence="2 3">
    <name type="scientific">Heterodermia speciosa</name>
    <dbReference type="NCBI Taxonomy" id="116794"/>
    <lineage>
        <taxon>Eukaryota</taxon>
        <taxon>Fungi</taxon>
        <taxon>Dikarya</taxon>
        <taxon>Ascomycota</taxon>
        <taxon>Pezizomycotina</taxon>
        <taxon>Lecanoromycetes</taxon>
        <taxon>OSLEUM clade</taxon>
        <taxon>Lecanoromycetidae</taxon>
        <taxon>Caliciales</taxon>
        <taxon>Physciaceae</taxon>
        <taxon>Heterodermia</taxon>
    </lineage>
</organism>
<feature type="compositionally biased region" description="Polar residues" evidence="1">
    <location>
        <begin position="321"/>
        <end position="338"/>
    </location>
</feature>
<dbReference type="OrthoDB" id="1711136at2759"/>
<evidence type="ECO:0000313" key="3">
    <source>
        <dbReference type="Proteomes" id="UP000664521"/>
    </source>
</evidence>
<keyword evidence="3" id="KW-1185">Reference proteome</keyword>
<comment type="caution">
    <text evidence="2">The sequence shown here is derived from an EMBL/GenBank/DDBJ whole genome shotgun (WGS) entry which is preliminary data.</text>
</comment>
<proteinExistence type="predicted"/>
<dbReference type="AlphaFoldDB" id="A0A8H3F9Z8"/>
<feature type="region of interest" description="Disordered" evidence="1">
    <location>
        <begin position="226"/>
        <end position="285"/>
    </location>
</feature>
<accession>A0A8H3F9Z8</accession>
<feature type="compositionally biased region" description="Basic and acidic residues" evidence="1">
    <location>
        <begin position="254"/>
        <end position="263"/>
    </location>
</feature>
<evidence type="ECO:0000256" key="1">
    <source>
        <dbReference type="SAM" id="MobiDB-lite"/>
    </source>
</evidence>
<feature type="region of interest" description="Disordered" evidence="1">
    <location>
        <begin position="319"/>
        <end position="392"/>
    </location>
</feature>
<dbReference type="Proteomes" id="UP000664521">
    <property type="component" value="Unassembled WGS sequence"/>
</dbReference>
<feature type="compositionally biased region" description="Polar residues" evidence="1">
    <location>
        <begin position="78"/>
        <end position="93"/>
    </location>
</feature>
<protein>
    <submittedName>
        <fullName evidence="2">Uncharacterized protein</fullName>
    </submittedName>
</protein>
<feature type="compositionally biased region" description="Basic and acidic residues" evidence="1">
    <location>
        <begin position="56"/>
        <end position="76"/>
    </location>
</feature>
<feature type="compositionally biased region" description="Low complexity" evidence="1">
    <location>
        <begin position="264"/>
        <end position="276"/>
    </location>
</feature>
<evidence type="ECO:0000313" key="2">
    <source>
        <dbReference type="EMBL" id="CAF9919754.1"/>
    </source>
</evidence>
<feature type="compositionally biased region" description="Polar residues" evidence="1">
    <location>
        <begin position="425"/>
        <end position="437"/>
    </location>
</feature>
<feature type="region of interest" description="Disordered" evidence="1">
    <location>
        <begin position="1"/>
        <end position="97"/>
    </location>
</feature>